<feature type="region of interest" description="Disordered" evidence="11">
    <location>
        <begin position="926"/>
        <end position="969"/>
    </location>
</feature>
<organism evidence="14 15">
    <name type="scientific">Coemansia spiralis</name>
    <dbReference type="NCBI Taxonomy" id="417178"/>
    <lineage>
        <taxon>Eukaryota</taxon>
        <taxon>Fungi</taxon>
        <taxon>Fungi incertae sedis</taxon>
        <taxon>Zoopagomycota</taxon>
        <taxon>Kickxellomycotina</taxon>
        <taxon>Kickxellomycetes</taxon>
        <taxon>Kickxellales</taxon>
        <taxon>Kickxellaceae</taxon>
        <taxon>Coemansia</taxon>
    </lineage>
</organism>
<evidence type="ECO:0000256" key="10">
    <source>
        <dbReference type="ARBA" id="ARBA00022833"/>
    </source>
</evidence>
<keyword evidence="5" id="KW-0819">tRNA processing</keyword>
<evidence type="ECO:0000313" key="14">
    <source>
        <dbReference type="EMBL" id="KAJ2685956.1"/>
    </source>
</evidence>
<comment type="catalytic activity">
    <reaction evidence="1">
        <text>Endonucleolytic cleavage of RNA, removing extra 3' nucleotides from tRNA precursor, generating 3' termini of tRNAs. A 3'-hydroxy group is left at the tRNA terminus and a 5'-phosphoryl group is left at the trailer molecule.</text>
        <dbReference type="EC" id="3.1.26.11"/>
    </reaction>
</comment>
<dbReference type="GO" id="GO:0042781">
    <property type="term" value="F:3'-tRNA processing endoribonuclease activity"/>
    <property type="evidence" value="ECO:0007669"/>
    <property type="project" value="UniProtKB-EC"/>
</dbReference>
<evidence type="ECO:0000313" key="15">
    <source>
        <dbReference type="Proteomes" id="UP001151516"/>
    </source>
</evidence>
<dbReference type="GO" id="GO:1990180">
    <property type="term" value="P:mitochondrial tRNA 3'-end processing"/>
    <property type="evidence" value="ECO:0007669"/>
    <property type="project" value="TreeGrafter"/>
</dbReference>
<proteinExistence type="inferred from homology"/>
<name>A0A9W8L348_9FUNG</name>
<feature type="region of interest" description="Disordered" evidence="11">
    <location>
        <begin position="167"/>
        <end position="188"/>
    </location>
</feature>
<evidence type="ECO:0000256" key="4">
    <source>
        <dbReference type="ARBA" id="ARBA00012477"/>
    </source>
</evidence>
<evidence type="ECO:0000256" key="6">
    <source>
        <dbReference type="ARBA" id="ARBA00022722"/>
    </source>
</evidence>
<feature type="domain" description="tRNase Z endonuclease" evidence="13">
    <location>
        <begin position="8"/>
        <end position="66"/>
    </location>
</feature>
<evidence type="ECO:0000256" key="11">
    <source>
        <dbReference type="SAM" id="MobiDB-lite"/>
    </source>
</evidence>
<keyword evidence="15" id="KW-1185">Reference proteome</keyword>
<dbReference type="GO" id="GO:0046872">
    <property type="term" value="F:metal ion binding"/>
    <property type="evidence" value="ECO:0007669"/>
    <property type="project" value="UniProtKB-KW"/>
</dbReference>
<sequence length="969" mass="106168">MKWYVQVVKPSTYNQQSTSVLVQIDSQRYLFNCGEGTQRLGFENKMRMSKISAIFLTRVDWETMGGLPGMLLTLADTGLGDLSVCGGHNLTHALAATRHFIMRNKLGLRVNEMRDGDATAAFQDKNLQVLPIHIYPDGYAMPNLELGPNESTESQVRKLLVSRAFGVPRSDEEADKRRKQHVDQQKKGYYAEKCDGATMEALMQKLEDRDEEEASKKKRARSPDLNARPVQISDVSLPKTKPTPAALCYIAQGPDVPGKFDVKAAQTLGLKPGPLYGKLTRGESVTTPDGTVIHPSQCVGPTKAGGIFIIVDCPSPRYIDSLVSSPQFAPFLTSTEASDEGKQTQLVLVVHSLGPDVALDERYKSWVSRFPSHVHHMLSSPEFVPDANPFQRHLRVQASMAALDPSVYVLPQGSNHPELPLSSFSDNANVSVPSSLAIFEIEPKANLDTSKVRTLLTPEEMLEQKMPAQPASNMEETTATTPSDNEAEPQSLAEASSTDMDDANGRSPQNEQSVGELIVCPIGTGSSVPGIYRNVSANIVSVEGYGGIILDCGESTVSLLKRFLGYPLRNTHNTRIAQTFPEFVSTIKLLYISHMHADHHLGAILLLREWNKLTRSGLNRSRMTIVAPARFWTWICDYSGIEDIGLERLDFVCCHDIRVSTDLADDSSYANWDRFSSVKSKVDRLASDLGLVDIKTCSVVHCPWAYGLSLTHSSGWKLVYSGDTRPCANLVTLGRAGRKSPTILLHEATHSDDLLEDAKAKRHTTVSEAVAMALGMGAENLLMTHFSQRCLSLPRWKWANVHAVRLTRYGKLVRSPGGQVDSAESGNASAMEVVDDDDEPEEAVEEPTVQDDVDAAKKELLLELAESGSESGTASDNEEQGSLLGGLNVASAFDLSAYSPGDIARFQKNTRRLHKAMRAELKLFISEQENASDDDEGGKPKQQERPAKTKDTKPRLRKGGNAKRGGGAN</sequence>
<dbReference type="InterPro" id="IPR047151">
    <property type="entry name" value="RNZ2-like"/>
</dbReference>
<keyword evidence="8" id="KW-0255">Endonuclease</keyword>
<dbReference type="PANTHER" id="PTHR12553:SF49">
    <property type="entry name" value="ZINC PHOSPHODIESTERASE ELAC PROTEIN 2"/>
    <property type="match status" value="1"/>
</dbReference>
<feature type="compositionally biased region" description="Acidic residues" evidence="11">
    <location>
        <begin position="833"/>
        <end position="853"/>
    </location>
</feature>
<keyword evidence="10" id="KW-0862">Zinc</keyword>
<dbReference type="Pfam" id="PF12706">
    <property type="entry name" value="Lactamase_B_2"/>
    <property type="match status" value="1"/>
</dbReference>
<keyword evidence="7" id="KW-0479">Metal-binding</keyword>
<dbReference type="PANTHER" id="PTHR12553">
    <property type="entry name" value="ZINC PHOSPHODIESTERASE ELAC PROTEIN 2"/>
    <property type="match status" value="1"/>
</dbReference>
<evidence type="ECO:0000256" key="2">
    <source>
        <dbReference type="ARBA" id="ARBA00001947"/>
    </source>
</evidence>
<feature type="region of interest" description="Disordered" evidence="11">
    <location>
        <begin position="464"/>
        <end position="512"/>
    </location>
</feature>
<dbReference type="Proteomes" id="UP001151516">
    <property type="component" value="Unassembled WGS sequence"/>
</dbReference>
<evidence type="ECO:0000256" key="5">
    <source>
        <dbReference type="ARBA" id="ARBA00022694"/>
    </source>
</evidence>
<feature type="compositionally biased region" description="Polar residues" evidence="11">
    <location>
        <begin position="470"/>
        <end position="484"/>
    </location>
</feature>
<evidence type="ECO:0000256" key="1">
    <source>
        <dbReference type="ARBA" id="ARBA00000402"/>
    </source>
</evidence>
<evidence type="ECO:0000256" key="8">
    <source>
        <dbReference type="ARBA" id="ARBA00022759"/>
    </source>
</evidence>
<evidence type="ECO:0000256" key="7">
    <source>
        <dbReference type="ARBA" id="ARBA00022723"/>
    </source>
</evidence>
<evidence type="ECO:0000259" key="13">
    <source>
        <dbReference type="Pfam" id="PF13691"/>
    </source>
</evidence>
<gene>
    <name evidence="14" type="ORF">IWW39_003951</name>
</gene>
<feature type="domain" description="Metallo-beta-lactamase" evidence="12">
    <location>
        <begin position="580"/>
        <end position="786"/>
    </location>
</feature>
<keyword evidence="9" id="KW-0378">Hydrolase</keyword>
<protein>
    <recommendedName>
        <fullName evidence="4">ribonuclease Z</fullName>
        <ecNumber evidence="4">3.1.26.11</ecNumber>
    </recommendedName>
</protein>
<dbReference type="OrthoDB" id="527344at2759"/>
<evidence type="ECO:0000256" key="3">
    <source>
        <dbReference type="ARBA" id="ARBA00007823"/>
    </source>
</evidence>
<comment type="similarity">
    <text evidence="3">Belongs to the RNase Z family.</text>
</comment>
<keyword evidence="6" id="KW-0540">Nuclease</keyword>
<accession>A0A9W8L348</accession>
<feature type="region of interest" description="Disordered" evidence="11">
    <location>
        <begin position="815"/>
        <end position="854"/>
    </location>
</feature>
<dbReference type="CDD" id="cd07718">
    <property type="entry name" value="RNaseZ_ELAC1_ELAC2-C-term-like_MBL-fold"/>
    <property type="match status" value="1"/>
</dbReference>
<dbReference type="InterPro" id="IPR036866">
    <property type="entry name" value="RibonucZ/Hydroxyglut_hydro"/>
</dbReference>
<feature type="compositionally biased region" description="Basic and acidic residues" evidence="11">
    <location>
        <begin position="169"/>
        <end position="188"/>
    </location>
</feature>
<dbReference type="AlphaFoldDB" id="A0A9W8L348"/>
<reference evidence="14" key="1">
    <citation type="submission" date="2022-07" db="EMBL/GenBank/DDBJ databases">
        <title>Phylogenomic reconstructions and comparative analyses of Kickxellomycotina fungi.</title>
        <authorList>
            <person name="Reynolds N.K."/>
            <person name="Stajich J.E."/>
            <person name="Barry K."/>
            <person name="Grigoriev I.V."/>
            <person name="Crous P."/>
            <person name="Smith M.E."/>
        </authorList>
    </citation>
    <scope>NUCLEOTIDE SEQUENCE</scope>
    <source>
        <strain evidence="14">CBS 109367</strain>
    </source>
</reference>
<comment type="cofactor">
    <cofactor evidence="2">
        <name>Zn(2+)</name>
        <dbReference type="ChEBI" id="CHEBI:29105"/>
    </cofactor>
</comment>
<evidence type="ECO:0000259" key="12">
    <source>
        <dbReference type="Pfam" id="PF12706"/>
    </source>
</evidence>
<dbReference type="Pfam" id="PF13691">
    <property type="entry name" value="Lactamase_B_4"/>
    <property type="match status" value="1"/>
</dbReference>
<dbReference type="SUPFAM" id="SSF56281">
    <property type="entry name" value="Metallo-hydrolase/oxidoreductase"/>
    <property type="match status" value="2"/>
</dbReference>
<dbReference type="EC" id="3.1.26.11" evidence="4"/>
<dbReference type="EMBL" id="JANBTX010000128">
    <property type="protein sequence ID" value="KAJ2685956.1"/>
    <property type="molecule type" value="Genomic_DNA"/>
</dbReference>
<dbReference type="GO" id="GO:0005739">
    <property type="term" value="C:mitochondrion"/>
    <property type="evidence" value="ECO:0007669"/>
    <property type="project" value="TreeGrafter"/>
</dbReference>
<dbReference type="InterPro" id="IPR027794">
    <property type="entry name" value="tRNase_Z_dom"/>
</dbReference>
<evidence type="ECO:0000256" key="9">
    <source>
        <dbReference type="ARBA" id="ARBA00022801"/>
    </source>
</evidence>
<feature type="compositionally biased region" description="Basic and acidic residues" evidence="11">
    <location>
        <begin position="937"/>
        <end position="954"/>
    </location>
</feature>
<dbReference type="InterPro" id="IPR001279">
    <property type="entry name" value="Metallo-B-lactamas"/>
</dbReference>
<feature type="region of interest" description="Disordered" evidence="11">
    <location>
        <begin position="207"/>
        <end position="229"/>
    </location>
</feature>
<dbReference type="Gene3D" id="3.60.15.10">
    <property type="entry name" value="Ribonuclease Z/Hydroxyacylglutathione hydrolase-like"/>
    <property type="match status" value="2"/>
</dbReference>
<comment type="caution">
    <text evidence="14">The sequence shown here is derived from an EMBL/GenBank/DDBJ whole genome shotgun (WGS) entry which is preliminary data.</text>
</comment>